<reference evidence="3" key="1">
    <citation type="journal article" date="2017" name="Nat. Commun.">
        <title>The North American bullfrog draft genome provides insight into hormonal regulation of long noncoding RNA.</title>
        <authorList>
            <person name="Hammond S.A."/>
            <person name="Warren R.L."/>
            <person name="Vandervalk B.P."/>
            <person name="Kucuk E."/>
            <person name="Khan H."/>
            <person name="Gibb E.A."/>
            <person name="Pandoh P."/>
            <person name="Kirk H."/>
            <person name="Zhao Y."/>
            <person name="Jones M."/>
            <person name="Mungall A.J."/>
            <person name="Coope R."/>
            <person name="Pleasance S."/>
            <person name="Moore R.A."/>
            <person name="Holt R.A."/>
            <person name="Round J.M."/>
            <person name="Ohora S."/>
            <person name="Walle B.V."/>
            <person name="Veldhoen N."/>
            <person name="Helbing C.C."/>
            <person name="Birol I."/>
        </authorList>
    </citation>
    <scope>NUCLEOTIDE SEQUENCE [LARGE SCALE GENOMIC DNA]</scope>
</reference>
<dbReference type="EMBL" id="KV935109">
    <property type="protein sequence ID" value="PIO29835.1"/>
    <property type="molecule type" value="Genomic_DNA"/>
</dbReference>
<evidence type="ECO:0000256" key="1">
    <source>
        <dbReference type="SAM" id="MobiDB-lite"/>
    </source>
</evidence>
<feature type="region of interest" description="Disordered" evidence="1">
    <location>
        <begin position="110"/>
        <end position="130"/>
    </location>
</feature>
<sequence>FLYPQRDLFELREAVNTPFSFGTQNQLPALPPRPLYDNFLPPTVPLPAAQNTTLFLPPYPPPTHFLPTPAQFSTPFLPTVPAQVPMQTPILPTQHPLIPAVPTLSPAVLPLPKESTNRTTSKPDDSNNNLPNYYELLEFDPLAESNGTEVVYEEIDTTSWKAKQASSC</sequence>
<organism evidence="2 3">
    <name type="scientific">Aquarana catesbeiana</name>
    <name type="common">American bullfrog</name>
    <name type="synonym">Rana catesbeiana</name>
    <dbReference type="NCBI Taxonomy" id="8400"/>
    <lineage>
        <taxon>Eukaryota</taxon>
        <taxon>Metazoa</taxon>
        <taxon>Chordata</taxon>
        <taxon>Craniata</taxon>
        <taxon>Vertebrata</taxon>
        <taxon>Euteleostomi</taxon>
        <taxon>Amphibia</taxon>
        <taxon>Batrachia</taxon>
        <taxon>Anura</taxon>
        <taxon>Neobatrachia</taxon>
        <taxon>Ranoidea</taxon>
        <taxon>Ranidae</taxon>
        <taxon>Aquarana</taxon>
    </lineage>
</organism>
<dbReference type="Proteomes" id="UP000228934">
    <property type="component" value="Unassembled WGS sequence"/>
</dbReference>
<proteinExistence type="predicted"/>
<dbReference type="OrthoDB" id="2018246at2759"/>
<evidence type="ECO:0000313" key="3">
    <source>
        <dbReference type="Proteomes" id="UP000228934"/>
    </source>
</evidence>
<name>A0A2G9RQ12_AQUCT</name>
<protein>
    <submittedName>
        <fullName evidence="2">Uncharacterized protein</fullName>
    </submittedName>
</protein>
<keyword evidence="3" id="KW-1185">Reference proteome</keyword>
<gene>
    <name evidence="2" type="ORF">AB205_0033530</name>
</gene>
<dbReference type="AlphaFoldDB" id="A0A2G9RQ12"/>
<feature type="non-terminal residue" evidence="2">
    <location>
        <position position="1"/>
    </location>
</feature>
<accession>A0A2G9RQ12</accession>
<evidence type="ECO:0000313" key="2">
    <source>
        <dbReference type="EMBL" id="PIO29835.1"/>
    </source>
</evidence>